<dbReference type="InterPro" id="IPR040824">
    <property type="entry name" value="LPD3"/>
</dbReference>
<reference evidence="3" key="1">
    <citation type="journal article" date="2019" name="Int. J. Syst. Evol. Microbiol.">
        <title>The Global Catalogue of Microorganisms (GCM) 10K type strain sequencing project: providing services to taxonomists for standard genome sequencing and annotation.</title>
        <authorList>
            <consortium name="The Broad Institute Genomics Platform"/>
            <consortium name="The Broad Institute Genome Sequencing Center for Infectious Disease"/>
            <person name="Wu L."/>
            <person name="Ma J."/>
        </authorList>
    </citation>
    <scope>NUCLEOTIDE SEQUENCE [LARGE SCALE GENOMIC DNA]</scope>
    <source>
        <strain evidence="3">JCM 11650</strain>
    </source>
</reference>
<organism evidence="2 3">
    <name type="scientific">Comamonas nitrativorans</name>
    <dbReference type="NCBI Taxonomy" id="108437"/>
    <lineage>
        <taxon>Bacteria</taxon>
        <taxon>Pseudomonadati</taxon>
        <taxon>Pseudomonadota</taxon>
        <taxon>Betaproteobacteria</taxon>
        <taxon>Burkholderiales</taxon>
        <taxon>Comamonadaceae</taxon>
        <taxon>Comamonas</taxon>
    </lineage>
</organism>
<comment type="caution">
    <text evidence="2">The sequence shown here is derived from an EMBL/GenBank/DDBJ whole genome shotgun (WGS) entry which is preliminary data.</text>
</comment>
<evidence type="ECO:0000313" key="2">
    <source>
        <dbReference type="EMBL" id="MFC4620765.1"/>
    </source>
</evidence>
<feature type="domain" description="Large polyvalent protein-associated" evidence="1">
    <location>
        <begin position="45"/>
        <end position="155"/>
    </location>
</feature>
<gene>
    <name evidence="2" type="ORF">ACFO3A_00845</name>
</gene>
<keyword evidence="3" id="KW-1185">Reference proteome</keyword>
<name>A0ABV9GVV3_9BURK</name>
<dbReference type="EMBL" id="JBHSEW010000001">
    <property type="protein sequence ID" value="MFC4620765.1"/>
    <property type="molecule type" value="Genomic_DNA"/>
</dbReference>
<evidence type="ECO:0000313" key="3">
    <source>
        <dbReference type="Proteomes" id="UP001595967"/>
    </source>
</evidence>
<accession>A0ABV9GVV3</accession>
<dbReference type="RefSeq" id="WP_377723105.1">
    <property type="nucleotide sequence ID" value="NZ_JBHSEW010000001.1"/>
</dbReference>
<evidence type="ECO:0000259" key="1">
    <source>
        <dbReference type="Pfam" id="PF18798"/>
    </source>
</evidence>
<dbReference type="Proteomes" id="UP001595967">
    <property type="component" value="Unassembled WGS sequence"/>
</dbReference>
<proteinExistence type="predicted"/>
<protein>
    <recommendedName>
        <fullName evidence="1">Large polyvalent protein-associated domain-containing protein</fullName>
    </recommendedName>
</protein>
<dbReference type="Pfam" id="PF18798">
    <property type="entry name" value="LPD3"/>
    <property type="match status" value="1"/>
</dbReference>
<sequence length="201" mass="22575">MAALELHQYRAMLYRLTLDSIDEWDESEHPRDDGGRFTAGARDWRRARDAALEKIRQDYKKPVEVPSGDGDPIIVSYAGLKHALNKGIPTVEKTLLALHIQEAIKSASKTRTFPDRLGRKDPASTTYYETKVEIDGEPHDVTIVVRNHSDGKRHYDHATVKGKAHQGYFESDQGFRTGAPTRPFGGLSLSLGEIDEMLKMS</sequence>